<evidence type="ECO:0000313" key="2">
    <source>
        <dbReference type="Proteomes" id="UP000298663"/>
    </source>
</evidence>
<accession>A0A4V6XWN2</accession>
<reference evidence="1 2" key="2">
    <citation type="journal article" date="2019" name="G3 (Bethesda)">
        <title>Hybrid Assembly of the Genome of the Entomopathogenic Nematode Steinernema carpocapsae Identifies the X-Chromosome.</title>
        <authorList>
            <person name="Serra L."/>
            <person name="Macchietto M."/>
            <person name="Macias-Munoz A."/>
            <person name="McGill C.J."/>
            <person name="Rodriguez I.M."/>
            <person name="Rodriguez B."/>
            <person name="Murad R."/>
            <person name="Mortazavi A."/>
        </authorList>
    </citation>
    <scope>NUCLEOTIDE SEQUENCE [LARGE SCALE GENOMIC DNA]</scope>
    <source>
        <strain evidence="1 2">ALL</strain>
    </source>
</reference>
<reference evidence="1 2" key="1">
    <citation type="journal article" date="2015" name="Genome Biol.">
        <title>Comparative genomics of Steinernema reveals deeply conserved gene regulatory networks.</title>
        <authorList>
            <person name="Dillman A.R."/>
            <person name="Macchietto M."/>
            <person name="Porter C.F."/>
            <person name="Rogers A."/>
            <person name="Williams B."/>
            <person name="Antoshechkin I."/>
            <person name="Lee M.M."/>
            <person name="Goodwin Z."/>
            <person name="Lu X."/>
            <person name="Lewis E.E."/>
            <person name="Goodrich-Blair H."/>
            <person name="Stock S.P."/>
            <person name="Adams B.J."/>
            <person name="Sternberg P.W."/>
            <person name="Mortazavi A."/>
        </authorList>
    </citation>
    <scope>NUCLEOTIDE SEQUENCE [LARGE SCALE GENOMIC DNA]</scope>
    <source>
        <strain evidence="1 2">ALL</strain>
    </source>
</reference>
<name>A0A4V6XWN2_STECR</name>
<dbReference type="Proteomes" id="UP000298663">
    <property type="component" value="Unassembled WGS sequence"/>
</dbReference>
<protein>
    <submittedName>
        <fullName evidence="1">Uncharacterized protein</fullName>
    </submittedName>
</protein>
<sequence length="67" mass="7524">MLFRHLATDAERLHELDLFAFSLTAQGPAVKTAMMTLGAPGPRYAAYYSERPQRPIHLQLDNDCCCV</sequence>
<proteinExistence type="predicted"/>
<comment type="caution">
    <text evidence="1">The sequence shown here is derived from an EMBL/GenBank/DDBJ whole genome shotgun (WGS) entry which is preliminary data.</text>
</comment>
<gene>
    <name evidence="1" type="ORF">L596_010225</name>
</gene>
<organism evidence="1 2">
    <name type="scientific">Steinernema carpocapsae</name>
    <name type="common">Entomopathogenic nematode</name>
    <dbReference type="NCBI Taxonomy" id="34508"/>
    <lineage>
        <taxon>Eukaryota</taxon>
        <taxon>Metazoa</taxon>
        <taxon>Ecdysozoa</taxon>
        <taxon>Nematoda</taxon>
        <taxon>Chromadorea</taxon>
        <taxon>Rhabditida</taxon>
        <taxon>Tylenchina</taxon>
        <taxon>Panagrolaimomorpha</taxon>
        <taxon>Strongyloidoidea</taxon>
        <taxon>Steinernematidae</taxon>
        <taxon>Steinernema</taxon>
    </lineage>
</organism>
<evidence type="ECO:0000313" key="1">
    <source>
        <dbReference type="EMBL" id="TKR96165.1"/>
    </source>
</evidence>
<dbReference type="AlphaFoldDB" id="A0A4V6XWN2"/>
<dbReference type="EMBL" id="AZBU02000002">
    <property type="protein sequence ID" value="TKR96165.1"/>
    <property type="molecule type" value="Genomic_DNA"/>
</dbReference>
<keyword evidence="2" id="KW-1185">Reference proteome</keyword>